<evidence type="ECO:0000313" key="1">
    <source>
        <dbReference type="EMBL" id="KKL53796.1"/>
    </source>
</evidence>
<organism evidence="1">
    <name type="scientific">marine sediment metagenome</name>
    <dbReference type="NCBI Taxonomy" id="412755"/>
    <lineage>
        <taxon>unclassified sequences</taxon>
        <taxon>metagenomes</taxon>
        <taxon>ecological metagenomes</taxon>
    </lineage>
</organism>
<proteinExistence type="predicted"/>
<protein>
    <submittedName>
        <fullName evidence="1">Uncharacterized protein</fullName>
    </submittedName>
</protein>
<name>A0A0F9DJ19_9ZZZZ</name>
<reference evidence="1" key="1">
    <citation type="journal article" date="2015" name="Nature">
        <title>Complex archaea that bridge the gap between prokaryotes and eukaryotes.</title>
        <authorList>
            <person name="Spang A."/>
            <person name="Saw J.H."/>
            <person name="Jorgensen S.L."/>
            <person name="Zaremba-Niedzwiedzka K."/>
            <person name="Martijn J."/>
            <person name="Lind A.E."/>
            <person name="van Eijk R."/>
            <person name="Schleper C."/>
            <person name="Guy L."/>
            <person name="Ettema T.J."/>
        </authorList>
    </citation>
    <scope>NUCLEOTIDE SEQUENCE</scope>
</reference>
<gene>
    <name evidence="1" type="ORF">LCGC14_2271790</name>
</gene>
<sequence length="54" mass="6080">DGNREIAQMQAKIKHQQILSTAVIVEYDDDEVKELGLKEAIGLFAGEKYEDLSE</sequence>
<accession>A0A0F9DJ19</accession>
<comment type="caution">
    <text evidence="1">The sequence shown here is derived from an EMBL/GenBank/DDBJ whole genome shotgun (WGS) entry which is preliminary data.</text>
</comment>
<dbReference type="EMBL" id="LAZR01031423">
    <property type="protein sequence ID" value="KKL53796.1"/>
    <property type="molecule type" value="Genomic_DNA"/>
</dbReference>
<dbReference type="AlphaFoldDB" id="A0A0F9DJ19"/>
<feature type="non-terminal residue" evidence="1">
    <location>
        <position position="1"/>
    </location>
</feature>